<gene>
    <name evidence="2" type="ORF">B0I71DRAFT_127224</name>
</gene>
<dbReference type="AlphaFoldDB" id="A0A371CE37"/>
<sequence>MVPKPGSGLYPAVLRLLFVSLSSLPLSRSLLQLSFAPLIPCATLSRFFPFSFFLFASECRYDNLTVCGAHASVV</sequence>
<name>A0A371CE37_YARLL</name>
<keyword evidence="1" id="KW-0732">Signal</keyword>
<organism evidence="2 3">
    <name type="scientific">Yarrowia lipolytica</name>
    <name type="common">Candida lipolytica</name>
    <dbReference type="NCBI Taxonomy" id="4952"/>
    <lineage>
        <taxon>Eukaryota</taxon>
        <taxon>Fungi</taxon>
        <taxon>Dikarya</taxon>
        <taxon>Ascomycota</taxon>
        <taxon>Saccharomycotina</taxon>
        <taxon>Dipodascomycetes</taxon>
        <taxon>Dipodascales</taxon>
        <taxon>Dipodascales incertae sedis</taxon>
        <taxon>Yarrowia</taxon>
    </lineage>
</organism>
<dbReference type="EMBL" id="KZ857325">
    <property type="protein sequence ID" value="RDW28538.1"/>
    <property type="molecule type" value="Genomic_DNA"/>
</dbReference>
<accession>A0A371CE37</accession>
<protein>
    <recommendedName>
        <fullName evidence="4">Secreted protein</fullName>
    </recommendedName>
</protein>
<reference evidence="2 3" key="1">
    <citation type="submission" date="2018-07" db="EMBL/GenBank/DDBJ databases">
        <title>Draft Genome Assemblies for Five Robust Yarrowia lipolytica Strains Exhibiting High Lipid Production and Pentose Sugar Utilization and Sugar Alcohol Secretion from Undetoxified Lignocellulosic Biomass Hydrolysates.</title>
        <authorList>
            <consortium name="DOE Joint Genome Institute"/>
            <person name="Walker C."/>
            <person name="Ryu S."/>
            <person name="Na H."/>
            <person name="Zane M."/>
            <person name="LaButti K."/>
            <person name="Lipzen A."/>
            <person name="Haridas S."/>
            <person name="Barry K."/>
            <person name="Grigoriev I.V."/>
            <person name="Quarterman J."/>
            <person name="Slininger P."/>
            <person name="Dien B."/>
            <person name="Trinh C.T."/>
        </authorList>
    </citation>
    <scope>NUCLEOTIDE SEQUENCE [LARGE SCALE GENOMIC DNA]</scope>
    <source>
        <strain evidence="2 3">YB392</strain>
    </source>
</reference>
<evidence type="ECO:0000313" key="2">
    <source>
        <dbReference type="EMBL" id="RDW28538.1"/>
    </source>
</evidence>
<evidence type="ECO:0008006" key="4">
    <source>
        <dbReference type="Google" id="ProtNLM"/>
    </source>
</evidence>
<feature type="signal peptide" evidence="1">
    <location>
        <begin position="1"/>
        <end position="29"/>
    </location>
</feature>
<evidence type="ECO:0000256" key="1">
    <source>
        <dbReference type="SAM" id="SignalP"/>
    </source>
</evidence>
<feature type="chain" id="PRO_5030068683" description="Secreted protein" evidence="1">
    <location>
        <begin position="30"/>
        <end position="74"/>
    </location>
</feature>
<dbReference type="Proteomes" id="UP000256601">
    <property type="component" value="Unassembled WGS sequence"/>
</dbReference>
<proteinExistence type="predicted"/>
<evidence type="ECO:0000313" key="3">
    <source>
        <dbReference type="Proteomes" id="UP000256601"/>
    </source>
</evidence>